<evidence type="ECO:0000256" key="1">
    <source>
        <dbReference type="SAM" id="MobiDB-lite"/>
    </source>
</evidence>
<dbReference type="AlphaFoldDB" id="A0AAV2GTM1"/>
<sequence>MLCANSSATTTVISETTPTGRPPGDPQPCASDLSKTGGCVSPDTVTVMAVDKAQAEEIPSGGWCSFSIGADDNSRNENSGILCESCDGGKPRA</sequence>
<keyword evidence="3" id="KW-1185">Reference proteome</keyword>
<evidence type="ECO:0000313" key="2">
    <source>
        <dbReference type="EMBL" id="CAL1412958.1"/>
    </source>
</evidence>
<gene>
    <name evidence="2" type="ORF">LTRI10_LOCUS52215</name>
</gene>
<protein>
    <submittedName>
        <fullName evidence="2">Uncharacterized protein</fullName>
    </submittedName>
</protein>
<reference evidence="2 3" key="1">
    <citation type="submission" date="2024-04" db="EMBL/GenBank/DDBJ databases">
        <authorList>
            <person name="Fracassetti M."/>
        </authorList>
    </citation>
    <scope>NUCLEOTIDE SEQUENCE [LARGE SCALE GENOMIC DNA]</scope>
</reference>
<proteinExistence type="predicted"/>
<name>A0AAV2GTM1_9ROSI</name>
<organism evidence="2 3">
    <name type="scientific">Linum trigynum</name>
    <dbReference type="NCBI Taxonomy" id="586398"/>
    <lineage>
        <taxon>Eukaryota</taxon>
        <taxon>Viridiplantae</taxon>
        <taxon>Streptophyta</taxon>
        <taxon>Embryophyta</taxon>
        <taxon>Tracheophyta</taxon>
        <taxon>Spermatophyta</taxon>
        <taxon>Magnoliopsida</taxon>
        <taxon>eudicotyledons</taxon>
        <taxon>Gunneridae</taxon>
        <taxon>Pentapetalae</taxon>
        <taxon>rosids</taxon>
        <taxon>fabids</taxon>
        <taxon>Malpighiales</taxon>
        <taxon>Linaceae</taxon>
        <taxon>Linum</taxon>
    </lineage>
</organism>
<accession>A0AAV2GTM1</accession>
<dbReference type="Proteomes" id="UP001497516">
    <property type="component" value="Chromosome 9"/>
</dbReference>
<evidence type="ECO:0000313" key="3">
    <source>
        <dbReference type="Proteomes" id="UP001497516"/>
    </source>
</evidence>
<dbReference type="EMBL" id="OZ034822">
    <property type="protein sequence ID" value="CAL1412958.1"/>
    <property type="molecule type" value="Genomic_DNA"/>
</dbReference>
<feature type="region of interest" description="Disordered" evidence="1">
    <location>
        <begin position="1"/>
        <end position="34"/>
    </location>
</feature>
<feature type="compositionally biased region" description="Polar residues" evidence="1">
    <location>
        <begin position="1"/>
        <end position="19"/>
    </location>
</feature>